<dbReference type="AlphaFoldDB" id="A0AA86UVY8"/>
<name>A0AA86UVY8_9EUKA</name>
<organism evidence="1">
    <name type="scientific">Hexamita inflata</name>
    <dbReference type="NCBI Taxonomy" id="28002"/>
    <lineage>
        <taxon>Eukaryota</taxon>
        <taxon>Metamonada</taxon>
        <taxon>Diplomonadida</taxon>
        <taxon>Hexamitidae</taxon>
        <taxon>Hexamitinae</taxon>
        <taxon>Hexamita</taxon>
    </lineage>
</organism>
<reference evidence="2 3" key="2">
    <citation type="submission" date="2024-07" db="EMBL/GenBank/DDBJ databases">
        <authorList>
            <person name="Akdeniz Z."/>
        </authorList>
    </citation>
    <scope>NUCLEOTIDE SEQUENCE [LARGE SCALE GENOMIC DNA]</scope>
</reference>
<proteinExistence type="predicted"/>
<gene>
    <name evidence="2" type="ORF">HINF_LOCUS29838</name>
    <name evidence="1" type="ORF">HINF_LOCUS54511</name>
</gene>
<reference evidence="1" key="1">
    <citation type="submission" date="2023-06" db="EMBL/GenBank/DDBJ databases">
        <authorList>
            <person name="Kurt Z."/>
        </authorList>
    </citation>
    <scope>NUCLEOTIDE SEQUENCE</scope>
</reference>
<keyword evidence="3" id="KW-1185">Reference proteome</keyword>
<sequence>MLKQRWSINITASRYCCSNSRLLSKSKFELPRLAQCQSVTPKCLPKPLADIKQSTFQLDLGNSIAIQTAHSSDGFESARLQSVLKDINTSLGFSELPSVVGMIQQRIHHLKFLHQRVNELQVLLNTHQQSMDMLQNSQIQIIARQVK</sequence>
<evidence type="ECO:0000313" key="1">
    <source>
        <dbReference type="EMBL" id="CAI9966866.1"/>
    </source>
</evidence>
<evidence type="ECO:0000313" key="2">
    <source>
        <dbReference type="EMBL" id="CAL6024901.1"/>
    </source>
</evidence>
<accession>A0AA86UVY8</accession>
<dbReference type="Proteomes" id="UP001642409">
    <property type="component" value="Unassembled WGS sequence"/>
</dbReference>
<protein>
    <submittedName>
        <fullName evidence="2">Hypothetical_protein</fullName>
    </submittedName>
</protein>
<evidence type="ECO:0000313" key="3">
    <source>
        <dbReference type="Proteomes" id="UP001642409"/>
    </source>
</evidence>
<dbReference type="EMBL" id="CATOUU010001010">
    <property type="protein sequence ID" value="CAI9966866.1"/>
    <property type="molecule type" value="Genomic_DNA"/>
</dbReference>
<dbReference type="EMBL" id="CAXDID020000097">
    <property type="protein sequence ID" value="CAL6024901.1"/>
    <property type="molecule type" value="Genomic_DNA"/>
</dbReference>
<comment type="caution">
    <text evidence="1">The sequence shown here is derived from an EMBL/GenBank/DDBJ whole genome shotgun (WGS) entry which is preliminary data.</text>
</comment>